<name>A0ABN2L319_9ACTN</name>
<keyword evidence="3" id="KW-1185">Reference proteome</keyword>
<proteinExistence type="predicted"/>
<evidence type="ECO:0000313" key="2">
    <source>
        <dbReference type="EMBL" id="GAA1773278.1"/>
    </source>
</evidence>
<sequence>MSDTTGKNTGKPGLTRKKRSTRAVENEAFDGFARRIIAAYGRRVAAGDIEALRSLTSLSAEIDATVRLAVAGLRAKPHTYSWGEIAARLGVTRQAVQMRYGDTAERGRLDQRLIDAGIGVSVATLAAVFADHHPGLPASLVCPGCGYRYPDGMDDCPTNQVVRPLLLRRRNESKPAIAALTRIQLDDLLDTKRTRKPGALKQASRPATSADRPQNLLDLIDGKDSTP</sequence>
<dbReference type="Proteomes" id="UP001500655">
    <property type="component" value="Unassembled WGS sequence"/>
</dbReference>
<comment type="caution">
    <text evidence="2">The sequence shown here is derived from an EMBL/GenBank/DDBJ whole genome shotgun (WGS) entry which is preliminary data.</text>
</comment>
<evidence type="ECO:0000256" key="1">
    <source>
        <dbReference type="SAM" id="MobiDB-lite"/>
    </source>
</evidence>
<protein>
    <submittedName>
        <fullName evidence="2">Uncharacterized protein</fullName>
    </submittedName>
</protein>
<accession>A0ABN2L319</accession>
<dbReference type="EMBL" id="BAAALS010000035">
    <property type="protein sequence ID" value="GAA1773278.1"/>
    <property type="molecule type" value="Genomic_DNA"/>
</dbReference>
<reference evidence="3" key="1">
    <citation type="journal article" date="2019" name="Int. J. Syst. Evol. Microbiol.">
        <title>The Global Catalogue of Microorganisms (GCM) 10K type strain sequencing project: providing services to taxonomists for standard genome sequencing and annotation.</title>
        <authorList>
            <consortium name="The Broad Institute Genomics Platform"/>
            <consortium name="The Broad Institute Genome Sequencing Center for Infectious Disease"/>
            <person name="Wu L."/>
            <person name="Ma J."/>
        </authorList>
    </citation>
    <scope>NUCLEOTIDE SEQUENCE [LARGE SCALE GENOMIC DNA]</scope>
    <source>
        <strain evidence="3">JCM 13249</strain>
    </source>
</reference>
<evidence type="ECO:0000313" key="3">
    <source>
        <dbReference type="Proteomes" id="UP001500655"/>
    </source>
</evidence>
<dbReference type="RefSeq" id="WP_344087226.1">
    <property type="nucleotide sequence ID" value="NZ_BAAALS010000035.1"/>
</dbReference>
<gene>
    <name evidence="2" type="ORF">GCM10009681_50950</name>
</gene>
<organism evidence="2 3">
    <name type="scientific">Luedemannella helvata</name>
    <dbReference type="NCBI Taxonomy" id="349315"/>
    <lineage>
        <taxon>Bacteria</taxon>
        <taxon>Bacillati</taxon>
        <taxon>Actinomycetota</taxon>
        <taxon>Actinomycetes</taxon>
        <taxon>Micromonosporales</taxon>
        <taxon>Micromonosporaceae</taxon>
        <taxon>Luedemannella</taxon>
    </lineage>
</organism>
<feature type="region of interest" description="Disordered" evidence="1">
    <location>
        <begin position="191"/>
        <end position="227"/>
    </location>
</feature>
<feature type="region of interest" description="Disordered" evidence="1">
    <location>
        <begin position="1"/>
        <end position="22"/>
    </location>
</feature>